<comment type="caution">
    <text evidence="16">The sequence shown here is derived from an EMBL/GenBank/DDBJ whole genome shotgun (WGS) entry which is preliminary data.</text>
</comment>
<evidence type="ECO:0000313" key="16">
    <source>
        <dbReference type="EMBL" id="KAF4149751.1"/>
    </source>
</evidence>
<keyword evidence="2" id="KW-0813">Transport</keyword>
<dbReference type="InterPro" id="IPR047871">
    <property type="entry name" value="K_chnl_Slo-like"/>
</dbReference>
<accession>A0A8S9VA54</accession>
<dbReference type="Proteomes" id="UP000704712">
    <property type="component" value="Unassembled WGS sequence"/>
</dbReference>
<dbReference type="EMBL" id="JAACNO010000142">
    <property type="protein sequence ID" value="KAF4149751.1"/>
    <property type="molecule type" value="Genomic_DNA"/>
</dbReference>
<feature type="transmembrane region" description="Helical" evidence="12">
    <location>
        <begin position="91"/>
        <end position="112"/>
    </location>
</feature>
<feature type="transmembrane region" description="Helical" evidence="12">
    <location>
        <begin position="273"/>
        <end position="292"/>
    </location>
</feature>
<evidence type="ECO:0000256" key="6">
    <source>
        <dbReference type="ARBA" id="ARBA00022958"/>
    </source>
</evidence>
<keyword evidence="8" id="KW-0406">Ion transport</keyword>
<evidence type="ECO:0000313" key="17">
    <source>
        <dbReference type="Proteomes" id="UP000704712"/>
    </source>
</evidence>
<dbReference type="GO" id="GO:0016020">
    <property type="term" value="C:membrane"/>
    <property type="evidence" value="ECO:0007669"/>
    <property type="project" value="UniProtKB-SubCell"/>
</dbReference>
<evidence type="ECO:0000256" key="2">
    <source>
        <dbReference type="ARBA" id="ARBA00022448"/>
    </source>
</evidence>
<keyword evidence="5" id="KW-0631">Potassium channel</keyword>
<sequence>MPHYLEVATPDGGRDMAELREAMKTSGRAHEDSIQVADSPNKYESASRFDVKISSVRSDNLGKRAEVGRSVAQIYVPTLQERAHTMLAGSYGLALELVNFALSMLIFLAYIAELYDQDIYYSHSRFAVEVVATSFFIFDFGLHLFVANDPWKYVFSGHGMIDLVTIIPSLIVFVDPGTRSNLMFVFRVLRIFRILRVLRLARYIKFKKHGFEYELGVFIFSTIAVILCAAGIYQALESDGYDEDDKLEFHDSLYFVLVTVSTIGYGDVTPRTLLGHVFVIVAIIAIFTIVPAEVNKLNALAKLSKPWDKEVTVKASGHVIVSGYNLSAITVLEFLQEFYHPSRGSIHLDVVFISDEPPSPELLCVLEKQKYRRRTSYLRGSLMKERDQCRVKMASATAVFFLANNRNEPAKQDAATILHAVSIRNYADTCGKHVDIYVQLLSRVHEYEMLSALLGANATKTSALKDMLLARAAVCPGSSTLILNLIRSYHVGQYTKRRVWSKGWIHEYLDGLTYQIFPIMFSSRFDDRKFGSVARHMYEKYGALLFSIFSRNCSADEGTHGGTVYLAPFGTLISEGDIGFVIAKSASDVIRIVNSYGYWESESEEDLRSSASMLTSPVRISSDSLWRRSPRHSFHPVMKSASVRNIRLELGDQDEYGLWGDSAASISDTLTKNCDVLAAALTSDTKISAPPPIERAQSTPSVTKASLKTRSLHAAIRSKDVDRIEAAFQRDHLRSNVKGQSGHYVICSRSLSDAVSISKLLRRYTQHERQMTHVGFTEDAQIVFLLAYRPTVKDLMMVAEQHSADLLRDMILVVGSPARINDLLRVEASKARQVVILPLDKSVSREPDQLTSSYEVSEFGLSGQNTLLDDERLADFGVVCSLLAIEHISQGASRPVSPRIHRGKSSRLESDAETSPTAHTSFKRELEQGIPLESVKLRALGRFPGLDPGIFREKSDIIDGVLQQFDTQVMKAERKITAAGSRSATGNTLSVLHYACNAKLCRPCDEAVQDEFPSLTPSFAGGNIFLSSLLNRIVCQAFYNPYIMEVVVALANGSGSLTFSKYGDDSPNVGNNTESSHRRLFEEEINDEFVGGAFMDVFLNYISREMLVIGVMRSTCLELDNLLPFVYTCPPSSLIMHSKDRLFVLG</sequence>
<evidence type="ECO:0000256" key="7">
    <source>
        <dbReference type="ARBA" id="ARBA00022989"/>
    </source>
</evidence>
<keyword evidence="7 12" id="KW-1133">Transmembrane helix</keyword>
<dbReference type="InterPro" id="IPR027359">
    <property type="entry name" value="Volt_channel_dom_sf"/>
</dbReference>
<dbReference type="InterPro" id="IPR003929">
    <property type="entry name" value="K_chnl_BK_asu"/>
</dbReference>
<evidence type="ECO:0000256" key="1">
    <source>
        <dbReference type="ARBA" id="ARBA00004141"/>
    </source>
</evidence>
<evidence type="ECO:0000256" key="11">
    <source>
        <dbReference type="SAM" id="MobiDB-lite"/>
    </source>
</evidence>
<keyword evidence="3" id="KW-0633">Potassium transport</keyword>
<evidence type="ECO:0000256" key="10">
    <source>
        <dbReference type="ARBA" id="ARBA00023303"/>
    </source>
</evidence>
<evidence type="ECO:0000256" key="4">
    <source>
        <dbReference type="ARBA" id="ARBA00022692"/>
    </source>
</evidence>
<feature type="region of interest" description="Disordered" evidence="11">
    <location>
        <begin position="894"/>
        <end position="921"/>
    </location>
</feature>
<feature type="domain" description="Ion transport" evidence="13">
    <location>
        <begin position="101"/>
        <end position="289"/>
    </location>
</feature>
<dbReference type="Pfam" id="PF00520">
    <property type="entry name" value="Ion_trans"/>
    <property type="match status" value="1"/>
</dbReference>
<feature type="transmembrane region" description="Helical" evidence="12">
    <location>
        <begin position="124"/>
        <end position="146"/>
    </location>
</feature>
<evidence type="ECO:0000256" key="12">
    <source>
        <dbReference type="SAM" id="Phobius"/>
    </source>
</evidence>
<feature type="domain" description="RCK N-terminal" evidence="15">
    <location>
        <begin position="315"/>
        <end position="429"/>
    </location>
</feature>
<dbReference type="Pfam" id="PF03493">
    <property type="entry name" value="BK_channel_a"/>
    <property type="match status" value="1"/>
</dbReference>
<evidence type="ECO:0000256" key="8">
    <source>
        <dbReference type="ARBA" id="ARBA00023065"/>
    </source>
</evidence>
<gene>
    <name evidence="16" type="ORF">GN958_ATG01147</name>
</gene>
<dbReference type="PANTHER" id="PTHR10027">
    <property type="entry name" value="CALCIUM-ACTIVATED POTASSIUM CHANNEL ALPHA CHAIN"/>
    <property type="match status" value="1"/>
</dbReference>
<evidence type="ECO:0000259" key="15">
    <source>
        <dbReference type="Pfam" id="PF22614"/>
    </source>
</evidence>
<reference evidence="16" key="1">
    <citation type="submission" date="2020-03" db="EMBL/GenBank/DDBJ databases">
        <title>Hybrid Assembly of Korean Phytophthora infestans isolates.</title>
        <authorList>
            <person name="Prokchorchik M."/>
            <person name="Lee Y."/>
            <person name="Seo J."/>
            <person name="Cho J.-H."/>
            <person name="Park Y.-E."/>
            <person name="Jang D.-C."/>
            <person name="Im J.-S."/>
            <person name="Choi J.-G."/>
            <person name="Park H.-J."/>
            <person name="Lee G.-B."/>
            <person name="Lee Y.-G."/>
            <person name="Hong S.-Y."/>
            <person name="Cho K."/>
            <person name="Sohn K.H."/>
        </authorList>
    </citation>
    <scope>NUCLEOTIDE SEQUENCE</scope>
    <source>
        <strain evidence="16">KR_2_A2</strain>
    </source>
</reference>
<name>A0A8S9VA54_PHYIN</name>
<keyword evidence="9 12" id="KW-0472">Membrane</keyword>
<evidence type="ECO:0000259" key="14">
    <source>
        <dbReference type="Pfam" id="PF03493"/>
    </source>
</evidence>
<evidence type="ECO:0000259" key="13">
    <source>
        <dbReference type="Pfam" id="PF00520"/>
    </source>
</evidence>
<evidence type="ECO:0000256" key="3">
    <source>
        <dbReference type="ARBA" id="ARBA00022538"/>
    </source>
</evidence>
<dbReference type="GO" id="GO:0005267">
    <property type="term" value="F:potassium channel activity"/>
    <property type="evidence" value="ECO:0007669"/>
    <property type="project" value="UniProtKB-KW"/>
</dbReference>
<proteinExistence type="predicted"/>
<protein>
    <submittedName>
        <fullName evidence="16">Calcium-activated BK potassium channel alpha subunit</fullName>
    </submittedName>
</protein>
<evidence type="ECO:0000256" key="5">
    <source>
        <dbReference type="ARBA" id="ARBA00022826"/>
    </source>
</evidence>
<organism evidence="16 17">
    <name type="scientific">Phytophthora infestans</name>
    <name type="common">Potato late blight agent</name>
    <name type="synonym">Botrytis infestans</name>
    <dbReference type="NCBI Taxonomy" id="4787"/>
    <lineage>
        <taxon>Eukaryota</taxon>
        <taxon>Sar</taxon>
        <taxon>Stramenopiles</taxon>
        <taxon>Oomycota</taxon>
        <taxon>Peronosporomycetes</taxon>
        <taxon>Peronosporales</taxon>
        <taxon>Peronosporaceae</taxon>
        <taxon>Phytophthora</taxon>
    </lineage>
</organism>
<dbReference type="InterPro" id="IPR003148">
    <property type="entry name" value="RCK_N"/>
</dbReference>
<feature type="transmembrane region" description="Helical" evidence="12">
    <location>
        <begin position="213"/>
        <end position="232"/>
    </location>
</feature>
<feature type="domain" description="RCK N-terminal" evidence="15">
    <location>
        <begin position="741"/>
        <end position="842"/>
    </location>
</feature>
<dbReference type="PANTHER" id="PTHR10027:SF10">
    <property type="entry name" value="SLOWPOKE 2, ISOFORM D"/>
    <property type="match status" value="1"/>
</dbReference>
<dbReference type="Gene3D" id="1.10.287.70">
    <property type="match status" value="1"/>
</dbReference>
<dbReference type="PRINTS" id="PR00169">
    <property type="entry name" value="KCHANNEL"/>
</dbReference>
<dbReference type="Gene3D" id="1.20.120.350">
    <property type="entry name" value="Voltage-gated potassium channels. Chain C"/>
    <property type="match status" value="1"/>
</dbReference>
<keyword evidence="4 12" id="KW-0812">Transmembrane</keyword>
<keyword evidence="6" id="KW-0630">Potassium</keyword>
<dbReference type="Pfam" id="PF22614">
    <property type="entry name" value="Slo-like_RCK"/>
    <property type="match status" value="2"/>
</dbReference>
<dbReference type="InterPro" id="IPR005821">
    <property type="entry name" value="Ion_trans_dom"/>
</dbReference>
<evidence type="ECO:0000256" key="9">
    <source>
        <dbReference type="ARBA" id="ARBA00023136"/>
    </source>
</evidence>
<dbReference type="Gene3D" id="3.40.50.720">
    <property type="entry name" value="NAD(P)-binding Rossmann-like Domain"/>
    <property type="match status" value="1"/>
</dbReference>
<dbReference type="SUPFAM" id="SSF81324">
    <property type="entry name" value="Voltage-gated potassium channels"/>
    <property type="match status" value="1"/>
</dbReference>
<feature type="transmembrane region" description="Helical" evidence="12">
    <location>
        <begin position="252"/>
        <end position="268"/>
    </location>
</feature>
<feature type="domain" description="Calcium-activated potassium channel BK alpha subunit" evidence="14">
    <location>
        <begin position="463"/>
        <end position="548"/>
    </location>
</feature>
<keyword evidence="10 16" id="KW-0407">Ion channel</keyword>
<comment type="subcellular location">
    <subcellularLocation>
        <location evidence="1">Membrane</location>
        <topology evidence="1">Multi-pass membrane protein</topology>
    </subcellularLocation>
</comment>
<dbReference type="AlphaFoldDB" id="A0A8S9VA54"/>